<evidence type="ECO:0000313" key="2">
    <source>
        <dbReference type="Proteomes" id="UP001732700"/>
    </source>
</evidence>
<reference evidence="1" key="1">
    <citation type="submission" date="2021-05" db="EMBL/GenBank/DDBJ databases">
        <authorList>
            <person name="Scholz U."/>
            <person name="Mascher M."/>
            <person name="Fiebig A."/>
        </authorList>
    </citation>
    <scope>NUCLEOTIDE SEQUENCE [LARGE SCALE GENOMIC DNA]</scope>
</reference>
<reference evidence="1" key="2">
    <citation type="submission" date="2025-09" db="UniProtKB">
        <authorList>
            <consortium name="EnsemblPlants"/>
        </authorList>
    </citation>
    <scope>IDENTIFICATION</scope>
</reference>
<accession>A0ACD6A4A2</accession>
<sequence>MDPSNASSSRTRSGLVRGNSIIGDPNEGSCSKTRSGLVRVKNIVDSSEGSSSRTRSGLARVNNVVDSSKGSHSKTRSGLVRRNIAMDSNDGSCSKTRSGLVRGNIAMDSNEDSASKTQSGLVGGSTANKDSRSRTRSGLIRISPSIKVENKDKPVIKRLPDGHCEADNAGKNGSNQSNDLVQIKNDPVIKGPVKDRLNYKPDQVKSKDEPVMKGPDGWWKEEMPRKNGSRQNTDLVQIKDELVSMGQLPDGWQREDRPRKNGTTNKTDRYYIDPVSGYEFRSLKDVQRYVESGDINKCSIRPKKRTYQDVCITQNQAHTRASAEYTRPGTADKAIQCELLTSEGIMLPQEELFSTYTENAMLPEFEAMKPMQRYANKVDPLKHKSARPVSSRRASGEKKSIKRKKTSPEVKPRKLKITGEEKFATPPRASLQIAALKVYPEGNTEPGDELTSVNLVNQAQPVQEESADESQFIQADTVIQIQTDQKSIANQLQSSQSGTVTPMQINDDGTVNQLQSSRADTLTKIQTKQGNTAIHIQLSQADIIVPKHTNQVHSCQGDTAIQIQTNQESTANQLQGSRAESANQIHAMQEYTASYSRLPSIDAEAWGIPSFPKKRSNSQLREADPTNQKQTQENTASQLKSRREKSLVQVQTGQEYVTNHSRLQQSCGHTVNQIHANQEHTTNQLKPSQVDTIPEIQTTQEYFANHSEPRQAGAALNHMQIKQETIQLQLGQADTVKKMQAVQENSTNQLIQALTGNKRQTTQEYFNHPKRSPREDANHMQINQGNSAYQLQSNRANPVNQIAIQENATNRSQLIQGLTVNQIQAIRENNTRYLQPRYAESPIQQSGFSPAPVWGHGAPVTNFWKNVENQKSSSPAKIDASSIATSSANFQRQYAPARDPVLPTQAAMPEAADPSGFGLSLFGSSWSDPCIEFAFKTLTGDIPVVDDSPAVQDYFPLQHDLNKIAPPDYPAPSVDDTRNHAHVDNASHHSVPRPSDRFYNGGWFPPQ</sequence>
<name>A0ACD6A4A2_AVESA</name>
<organism evidence="1 2">
    <name type="scientific">Avena sativa</name>
    <name type="common">Oat</name>
    <dbReference type="NCBI Taxonomy" id="4498"/>
    <lineage>
        <taxon>Eukaryota</taxon>
        <taxon>Viridiplantae</taxon>
        <taxon>Streptophyta</taxon>
        <taxon>Embryophyta</taxon>
        <taxon>Tracheophyta</taxon>
        <taxon>Spermatophyta</taxon>
        <taxon>Magnoliopsida</taxon>
        <taxon>Liliopsida</taxon>
        <taxon>Poales</taxon>
        <taxon>Poaceae</taxon>
        <taxon>BOP clade</taxon>
        <taxon>Pooideae</taxon>
        <taxon>Poodae</taxon>
        <taxon>Poeae</taxon>
        <taxon>Poeae Chloroplast Group 1 (Aveneae type)</taxon>
        <taxon>Aveninae</taxon>
        <taxon>Avena</taxon>
    </lineage>
</organism>
<evidence type="ECO:0000313" key="1">
    <source>
        <dbReference type="EnsemblPlants" id="AVESA.00010b.r2.7CG0678220.1.CDS"/>
    </source>
</evidence>
<proteinExistence type="predicted"/>
<dbReference type="EnsemblPlants" id="AVESA.00010b.r2.7CG0678220.1">
    <property type="protein sequence ID" value="AVESA.00010b.r2.7CG0678220.1.CDS"/>
    <property type="gene ID" value="AVESA.00010b.r2.7CG0678220"/>
</dbReference>
<dbReference type="Proteomes" id="UP001732700">
    <property type="component" value="Chromosome 7C"/>
</dbReference>
<keyword evidence="2" id="KW-1185">Reference proteome</keyword>
<protein>
    <submittedName>
        <fullName evidence="1">Uncharacterized protein</fullName>
    </submittedName>
</protein>